<dbReference type="EMBL" id="FR720602">
    <property type="protein sequence ID" value="CBZ00084.1"/>
    <property type="molecule type" value="Genomic_DNA"/>
</dbReference>
<evidence type="ECO:0000313" key="2">
    <source>
        <dbReference type="EMBL" id="CBZ00084.1"/>
    </source>
</evidence>
<dbReference type="KEGG" id="sor:SOR_0398"/>
<reference evidence="2 3" key="1">
    <citation type="journal article" date="2011" name="J. Bacteriol.">
        <title>Genome of Streptococcus oralis strain Uo5.</title>
        <authorList>
            <person name="Reichmann P."/>
            <person name="Nuhn M."/>
            <person name="Denapaite D."/>
            <person name="Bruckner R."/>
            <person name="Henrich B."/>
            <person name="Maurer P."/>
            <person name="Rieger M."/>
            <person name="Klages S."/>
            <person name="Reinhard R."/>
            <person name="Hakenbeck R."/>
        </authorList>
    </citation>
    <scope>NUCLEOTIDE SEQUENCE [LARGE SCALE GENOMIC DNA]</scope>
    <source>
        <strain evidence="2 3">Uo5</strain>
    </source>
</reference>
<protein>
    <recommendedName>
        <fullName evidence="4">DUF4651 domain-containing protein</fullName>
    </recommendedName>
</protein>
<keyword evidence="1" id="KW-1133">Transmembrane helix</keyword>
<dbReference type="Pfam" id="PF15513">
    <property type="entry name" value="DUF4651"/>
    <property type="match status" value="1"/>
</dbReference>
<gene>
    <name evidence="2" type="ordered locus">SOR_0398</name>
</gene>
<feature type="transmembrane region" description="Helical" evidence="1">
    <location>
        <begin position="49"/>
        <end position="66"/>
    </location>
</feature>
<dbReference type="eggNOG" id="ENOG5030BNK">
    <property type="taxonomic scope" value="Bacteria"/>
</dbReference>
<keyword evidence="1" id="KW-0812">Transmembrane</keyword>
<dbReference type="Proteomes" id="UP000008131">
    <property type="component" value="Chromosome"/>
</dbReference>
<name>F2QBR6_STROU</name>
<evidence type="ECO:0000313" key="3">
    <source>
        <dbReference type="Proteomes" id="UP000008131"/>
    </source>
</evidence>
<evidence type="ECO:0008006" key="4">
    <source>
        <dbReference type="Google" id="ProtNLM"/>
    </source>
</evidence>
<sequence length="139" mass="15659">MLTQALDNKNQNSFSFTEGRGVLLVFLRLPYLSYSPFCVTMNGMKAKKLWMTGLTVAGLSALALGAKKAADNHKLMKTQEELTAIVRELFSDMGEIATLYVQVYESSLERLVGGVVFEDGRHYTFVYENEDLVYEEEVL</sequence>
<evidence type="ECO:0000256" key="1">
    <source>
        <dbReference type="SAM" id="Phobius"/>
    </source>
</evidence>
<dbReference type="InterPro" id="IPR028105">
    <property type="entry name" value="DUF4651"/>
</dbReference>
<organism evidence="2 3">
    <name type="scientific">Streptococcus oralis (strain Uo5)</name>
    <dbReference type="NCBI Taxonomy" id="927666"/>
    <lineage>
        <taxon>Bacteria</taxon>
        <taxon>Bacillati</taxon>
        <taxon>Bacillota</taxon>
        <taxon>Bacilli</taxon>
        <taxon>Lactobacillales</taxon>
        <taxon>Streptococcaceae</taxon>
        <taxon>Streptococcus</taxon>
    </lineage>
</organism>
<dbReference type="AlphaFoldDB" id="F2QBR6"/>
<dbReference type="HOGENOM" id="CLU_153272_0_0_9"/>
<dbReference type="Gene3D" id="3.10.450.400">
    <property type="entry name" value="Uncharacterised protein PF15513, DUF4651"/>
    <property type="match status" value="1"/>
</dbReference>
<accession>F2QBR6</accession>
<feature type="transmembrane region" description="Helical" evidence="1">
    <location>
        <begin position="21"/>
        <end position="43"/>
    </location>
</feature>
<proteinExistence type="predicted"/>
<keyword evidence="1" id="KW-0472">Membrane</keyword>